<name>A0A2I1JZ57_9LACT</name>
<dbReference type="Gene3D" id="3.40.710.10">
    <property type="entry name" value="DD-peptidase/beta-lactamase superfamily"/>
    <property type="match status" value="1"/>
</dbReference>
<evidence type="ECO:0000256" key="4">
    <source>
        <dbReference type="SAM" id="Phobius"/>
    </source>
</evidence>
<accession>A0A2I1JZ57</accession>
<evidence type="ECO:0000259" key="5">
    <source>
        <dbReference type="Pfam" id="PF00905"/>
    </source>
</evidence>
<evidence type="ECO:0000313" key="7">
    <source>
        <dbReference type="EMBL" id="PKY88617.1"/>
    </source>
</evidence>
<dbReference type="PANTHER" id="PTHR30627">
    <property type="entry name" value="PEPTIDOGLYCAN D,D-TRANSPEPTIDASE"/>
    <property type="match status" value="1"/>
</dbReference>
<keyword evidence="4" id="KW-0812">Transmembrane</keyword>
<dbReference type="Pfam" id="PF00905">
    <property type="entry name" value="Transpeptidase"/>
    <property type="match status" value="1"/>
</dbReference>
<evidence type="ECO:0000256" key="3">
    <source>
        <dbReference type="ARBA" id="ARBA00023136"/>
    </source>
</evidence>
<dbReference type="OrthoDB" id="9804124at2"/>
<feature type="domain" description="Penicillin-binding protein dimerisation" evidence="6">
    <location>
        <begin position="61"/>
        <end position="212"/>
    </location>
</feature>
<comment type="subcellular location">
    <subcellularLocation>
        <location evidence="1">Cell membrane</location>
        <topology evidence="1">Single-pass membrane protein</topology>
    </subcellularLocation>
</comment>
<gene>
    <name evidence="7" type="ORF">CYJ57_05200</name>
</gene>
<dbReference type="EMBL" id="PKHE01000012">
    <property type="protein sequence ID" value="PKY88617.1"/>
    <property type="molecule type" value="Genomic_DNA"/>
</dbReference>
<proteinExistence type="inferred from homology"/>
<evidence type="ECO:0000256" key="1">
    <source>
        <dbReference type="ARBA" id="ARBA00004162"/>
    </source>
</evidence>
<dbReference type="Gene3D" id="3.90.1310.10">
    <property type="entry name" value="Penicillin-binding protein 2a (Domain 2)"/>
    <property type="match status" value="1"/>
</dbReference>
<dbReference type="Proteomes" id="UP000234384">
    <property type="component" value="Unassembled WGS sequence"/>
</dbReference>
<evidence type="ECO:0000313" key="8">
    <source>
        <dbReference type="Proteomes" id="UP000234384"/>
    </source>
</evidence>
<keyword evidence="4" id="KW-1133">Transmembrane helix</keyword>
<dbReference type="InterPro" id="IPR050515">
    <property type="entry name" value="Beta-lactam/transpept"/>
</dbReference>
<dbReference type="SUPFAM" id="SSF56519">
    <property type="entry name" value="Penicillin binding protein dimerisation domain"/>
    <property type="match status" value="1"/>
</dbReference>
<organism evidence="7 8">
    <name type="scientific">Falseniella ignava</name>
    <dbReference type="NCBI Taxonomy" id="137730"/>
    <lineage>
        <taxon>Bacteria</taxon>
        <taxon>Bacillati</taxon>
        <taxon>Bacillota</taxon>
        <taxon>Bacilli</taxon>
        <taxon>Lactobacillales</taxon>
        <taxon>Aerococcaceae</taxon>
        <taxon>Falseniella</taxon>
    </lineage>
</organism>
<protein>
    <submittedName>
        <fullName evidence="7">Penicillin-binding protein 2</fullName>
    </submittedName>
</protein>
<dbReference type="GO" id="GO:0005886">
    <property type="term" value="C:plasma membrane"/>
    <property type="evidence" value="ECO:0007669"/>
    <property type="project" value="UniProtKB-SubCell"/>
</dbReference>
<dbReference type="RefSeq" id="WP_101954347.1">
    <property type="nucleotide sequence ID" value="NZ_PKHE01000012.1"/>
</dbReference>
<keyword evidence="3 4" id="KW-0472">Membrane</keyword>
<dbReference type="InterPro" id="IPR036138">
    <property type="entry name" value="PBP_dimer_sf"/>
</dbReference>
<dbReference type="InterPro" id="IPR001460">
    <property type="entry name" value="PCN-bd_Tpept"/>
</dbReference>
<evidence type="ECO:0000256" key="2">
    <source>
        <dbReference type="ARBA" id="ARBA00007171"/>
    </source>
</evidence>
<comment type="caution">
    <text evidence="7">The sequence shown here is derived from an EMBL/GenBank/DDBJ whole genome shotgun (WGS) entry which is preliminary data.</text>
</comment>
<feature type="domain" description="Penicillin-binding protein transpeptidase" evidence="5">
    <location>
        <begin position="258"/>
        <end position="556"/>
    </location>
</feature>
<comment type="similarity">
    <text evidence="2">Belongs to the transpeptidase family.</text>
</comment>
<dbReference type="AlphaFoldDB" id="A0A2I1JZ57"/>
<dbReference type="PANTHER" id="PTHR30627:SF26">
    <property type="entry name" value="PENICILLIN-BINDING PROTEIN 2B"/>
    <property type="match status" value="1"/>
</dbReference>
<feature type="transmembrane region" description="Helical" evidence="4">
    <location>
        <begin position="12"/>
        <end position="31"/>
    </location>
</feature>
<dbReference type="GO" id="GO:0071555">
    <property type="term" value="P:cell wall organization"/>
    <property type="evidence" value="ECO:0007669"/>
    <property type="project" value="TreeGrafter"/>
</dbReference>
<sequence length="564" mass="63090">MRIDNNTSNKFLLNHIFIVVVMALIVMGRFVQLGIFKSTNGIDLTELSMSSIVGSSINDIPRGTIYDQNGVPLAIDATSYSLFAIVDNEGLSTVSRPIETANMLSEHLNMSAQEIYDILQTEDVVQVEFGPAGKNISRELKESIESEGFSGLGFYENQQRKYINNYFASHLIGYLSEDEQYLYNGEAVRTRVGKSGVEAAFNDQLSGIDDFYLMQTHEKLLRGRDVYLTLNSQLQNHLEQLLTTAYEKYEPELISGYLVELGTGKLLSAGQRPSYNLNTLEGIDQDWEGQFVSEAYEPGSTLKILTQSIAYDRNIYQPNELVMTGSIEIEDTVVKDYNLYGWGEIPFDEALARSSNVSMVELVRRMGLESWEQTLEELGFGQSTHSDLPGENTGFIDFDNPVSVYMSGFGQAISATPIQLMQAYSMIGNQGDIIKIQYAYGSDTSDYETQKIKTMIRPESAQHILDILMDAVEQPYGTAQDFKMPNVRIAAKTGTAQIANPTGAGYLAGPNDYYFSVVSFFPAEQPEYMLYLTLKRPENNQGRMGSQILAEVFKPFVDYVLLNN</sequence>
<dbReference type="Pfam" id="PF03717">
    <property type="entry name" value="PBP_dimer"/>
    <property type="match status" value="1"/>
</dbReference>
<dbReference type="GO" id="GO:0008658">
    <property type="term" value="F:penicillin binding"/>
    <property type="evidence" value="ECO:0007669"/>
    <property type="project" value="InterPro"/>
</dbReference>
<dbReference type="InterPro" id="IPR005311">
    <property type="entry name" value="PBP_dimer"/>
</dbReference>
<dbReference type="InterPro" id="IPR012338">
    <property type="entry name" value="Beta-lactam/transpept-like"/>
</dbReference>
<dbReference type="SUPFAM" id="SSF56601">
    <property type="entry name" value="beta-lactamase/transpeptidase-like"/>
    <property type="match status" value="1"/>
</dbReference>
<dbReference type="Gene3D" id="3.30.70.2110">
    <property type="match status" value="1"/>
</dbReference>
<reference evidence="7 8" key="1">
    <citation type="submission" date="2017-12" db="EMBL/GenBank/DDBJ databases">
        <title>Phylogenetic diversity of female urinary microbiome.</title>
        <authorList>
            <person name="Thomas-White K."/>
            <person name="Wolfe A.J."/>
        </authorList>
    </citation>
    <scope>NUCLEOTIDE SEQUENCE [LARGE SCALE GENOMIC DNA]</scope>
    <source>
        <strain evidence="7 8">UMB0898</strain>
    </source>
</reference>
<evidence type="ECO:0000259" key="6">
    <source>
        <dbReference type="Pfam" id="PF03717"/>
    </source>
</evidence>